<dbReference type="EMBL" id="SRLO01004444">
    <property type="protein sequence ID" value="TNN30479.1"/>
    <property type="molecule type" value="Genomic_DNA"/>
</dbReference>
<name>A0A4Z2ENZ5_9TELE</name>
<feature type="transmembrane region" description="Helical" evidence="1">
    <location>
        <begin position="70"/>
        <end position="95"/>
    </location>
</feature>
<keyword evidence="3" id="KW-1185">Reference proteome</keyword>
<evidence type="ECO:0000313" key="2">
    <source>
        <dbReference type="EMBL" id="TNN30479.1"/>
    </source>
</evidence>
<accession>A0A4Z2ENZ5</accession>
<organism evidence="2 3">
    <name type="scientific">Liparis tanakae</name>
    <name type="common">Tanaka's snailfish</name>
    <dbReference type="NCBI Taxonomy" id="230148"/>
    <lineage>
        <taxon>Eukaryota</taxon>
        <taxon>Metazoa</taxon>
        <taxon>Chordata</taxon>
        <taxon>Craniata</taxon>
        <taxon>Vertebrata</taxon>
        <taxon>Euteleostomi</taxon>
        <taxon>Actinopterygii</taxon>
        <taxon>Neopterygii</taxon>
        <taxon>Teleostei</taxon>
        <taxon>Neoteleostei</taxon>
        <taxon>Acanthomorphata</taxon>
        <taxon>Eupercaria</taxon>
        <taxon>Perciformes</taxon>
        <taxon>Cottioidei</taxon>
        <taxon>Cottales</taxon>
        <taxon>Liparidae</taxon>
        <taxon>Liparis</taxon>
    </lineage>
</organism>
<evidence type="ECO:0000313" key="3">
    <source>
        <dbReference type="Proteomes" id="UP000314294"/>
    </source>
</evidence>
<gene>
    <name evidence="2" type="primary">Cftr</name>
    <name evidence="2" type="ORF">EYF80_059370</name>
</gene>
<sequence>MQKSPVEDANFLSKYFFWWTTPLLRKGFQKKLELTDVYKAPSFDLADNLSERLERFVVYMPRVFWCCSYVYIYIYIYIYIYNLYICIYIYIYMYLESCCSLLEDAGRDGHLHIEP</sequence>
<dbReference type="AlphaFoldDB" id="A0A4Z2ENZ5"/>
<evidence type="ECO:0000256" key="1">
    <source>
        <dbReference type="SAM" id="Phobius"/>
    </source>
</evidence>
<dbReference type="Proteomes" id="UP000314294">
    <property type="component" value="Unassembled WGS sequence"/>
</dbReference>
<proteinExistence type="predicted"/>
<keyword evidence="1" id="KW-0472">Membrane</keyword>
<comment type="caution">
    <text evidence="2">The sequence shown here is derived from an EMBL/GenBank/DDBJ whole genome shotgun (WGS) entry which is preliminary data.</text>
</comment>
<reference evidence="2 3" key="1">
    <citation type="submission" date="2019-03" db="EMBL/GenBank/DDBJ databases">
        <title>First draft genome of Liparis tanakae, snailfish: a comprehensive survey of snailfish specific genes.</title>
        <authorList>
            <person name="Kim W."/>
            <person name="Song I."/>
            <person name="Jeong J.-H."/>
            <person name="Kim D."/>
            <person name="Kim S."/>
            <person name="Ryu S."/>
            <person name="Song J.Y."/>
            <person name="Lee S.K."/>
        </authorList>
    </citation>
    <scope>NUCLEOTIDE SEQUENCE [LARGE SCALE GENOMIC DNA]</scope>
    <source>
        <tissue evidence="2">Muscle</tissue>
    </source>
</reference>
<keyword evidence="1 2" id="KW-0812">Transmembrane</keyword>
<dbReference type="OrthoDB" id="8907117at2759"/>
<protein>
    <submittedName>
        <fullName evidence="2">Cystic fibrosis transmembrane conductance regulator</fullName>
    </submittedName>
</protein>
<keyword evidence="1" id="KW-1133">Transmembrane helix</keyword>